<dbReference type="InterPro" id="IPR004609">
    <property type="entry name" value="ATP-dep_DNA_helicase_RecG"/>
</dbReference>
<comment type="catalytic activity">
    <reaction evidence="12 15">
        <text>Couples ATP hydrolysis with the unwinding of duplex DNA by translocating in the 3'-5' direction.</text>
        <dbReference type="EC" id="5.6.2.4"/>
    </reaction>
</comment>
<evidence type="ECO:0000313" key="18">
    <source>
        <dbReference type="EMBL" id="MFD2638237.1"/>
    </source>
</evidence>
<dbReference type="InterPro" id="IPR047112">
    <property type="entry name" value="RecG/Mfd"/>
</dbReference>
<evidence type="ECO:0000256" key="4">
    <source>
        <dbReference type="ARBA" id="ARBA00022763"/>
    </source>
</evidence>
<keyword evidence="9 15" id="KW-0233">DNA recombination</keyword>
<proteinExistence type="inferred from homology"/>
<evidence type="ECO:0000256" key="3">
    <source>
        <dbReference type="ARBA" id="ARBA00022741"/>
    </source>
</evidence>
<comment type="catalytic activity">
    <reaction evidence="14 15">
        <text>ATP + H2O = ADP + phosphate + H(+)</text>
        <dbReference type="Rhea" id="RHEA:13065"/>
        <dbReference type="ChEBI" id="CHEBI:15377"/>
        <dbReference type="ChEBI" id="CHEBI:15378"/>
        <dbReference type="ChEBI" id="CHEBI:30616"/>
        <dbReference type="ChEBI" id="CHEBI:43474"/>
        <dbReference type="ChEBI" id="CHEBI:456216"/>
        <dbReference type="EC" id="5.6.2.4"/>
    </reaction>
</comment>
<protein>
    <recommendedName>
        <fullName evidence="2 15">ATP-dependent DNA helicase RecG</fullName>
        <ecNumber evidence="13 15">5.6.2.4</ecNumber>
    </recommendedName>
</protein>
<evidence type="ECO:0000259" key="17">
    <source>
        <dbReference type="PROSITE" id="PS51194"/>
    </source>
</evidence>
<dbReference type="SUPFAM" id="SSF50249">
    <property type="entry name" value="Nucleic acid-binding proteins"/>
    <property type="match status" value="1"/>
</dbReference>
<evidence type="ECO:0000256" key="1">
    <source>
        <dbReference type="ARBA" id="ARBA00007504"/>
    </source>
</evidence>
<evidence type="ECO:0000256" key="14">
    <source>
        <dbReference type="ARBA" id="ARBA00048988"/>
    </source>
</evidence>
<dbReference type="CDD" id="cd04488">
    <property type="entry name" value="RecG_wedge_OBF"/>
    <property type="match status" value="1"/>
</dbReference>
<keyword evidence="10 15" id="KW-0234">DNA repair</keyword>
<name>A0ABW5Q8E0_9BACI</name>
<feature type="domain" description="Helicase C-terminal" evidence="17">
    <location>
        <begin position="450"/>
        <end position="612"/>
    </location>
</feature>
<dbReference type="PROSITE" id="PS51192">
    <property type="entry name" value="HELICASE_ATP_BIND_1"/>
    <property type="match status" value="1"/>
</dbReference>
<evidence type="ECO:0000256" key="7">
    <source>
        <dbReference type="ARBA" id="ARBA00022840"/>
    </source>
</evidence>
<dbReference type="InterPro" id="IPR011545">
    <property type="entry name" value="DEAD/DEAH_box_helicase_dom"/>
</dbReference>
<dbReference type="Pfam" id="PF00270">
    <property type="entry name" value="DEAD"/>
    <property type="match status" value="1"/>
</dbReference>
<dbReference type="InterPro" id="IPR014001">
    <property type="entry name" value="Helicase_ATP-bd"/>
</dbReference>
<evidence type="ECO:0000256" key="13">
    <source>
        <dbReference type="ARBA" id="ARBA00034808"/>
    </source>
</evidence>
<evidence type="ECO:0000256" key="10">
    <source>
        <dbReference type="ARBA" id="ARBA00023204"/>
    </source>
</evidence>
<keyword evidence="7 15" id="KW-0067">ATP-binding</keyword>
<keyword evidence="19" id="KW-1185">Reference proteome</keyword>
<sequence length="678" mass="77934">MFYEPVDVIPSVGEKTKEQLELLDITKVGDLLFHFPFRYDYFELKPINEINHDETATIQGQVVSEPNVSYFGRKKSRLICTLQVGVVAIKAVFFNQAFLKERIKKGEMITVTGKWDMHRLQITVNQFHSNSFNEEQDIQPVYHTKGNLSTKQLKKLITYALKSSLHEVDEMLPDKYLTDYKLPGRQHAVKDLHQPSSKTALKHAKRRFIFEELFIFQLKMQWIKEHNRQKTNGLPKQFDESLVQKFVQQLGFDLTNSQDRVLDEILTDLKQPYRMNRLLQGDVGSGKTVVAAIALYATYLSGQQGALMVPTEILAEQHEESLTELFGDLLTVELLTGSIKGKKRKERLERIQKGEVDIVVGTHALIQDDTIFNDLGLVIVDEQHRFGVQQRKTLRDKGLHPDVLFMTATPIPRTLSITTFGDMDVSIIDELPKGRQPIETYWVKENMMDRVRQFMVSEVYNGRQAYVICPLIEESDQLDIQNAVDIFEELQDDLPNDINVGLMHGRLNAQEKEDVMRRFADNEINILVSTTVVEVGVNVPNATLMVIYDAERFGLAQLHQLRGRVGRGSHQSYCILLADPKGDTGKERMRVMTETNDGFTLSEHDLQIRGPGDFFGKKQSGLPEFKVADLVEDYRALEVARRDAVHVMKHQLLWNNPEYERLKSMIESDPKIQERIFD</sequence>
<dbReference type="InterPro" id="IPR001650">
    <property type="entry name" value="Helicase_C-like"/>
</dbReference>
<keyword evidence="3 15" id="KW-0547">Nucleotide-binding</keyword>
<dbReference type="PROSITE" id="PS51194">
    <property type="entry name" value="HELICASE_CTER"/>
    <property type="match status" value="1"/>
</dbReference>
<dbReference type="EC" id="5.6.2.4" evidence="13 15"/>
<evidence type="ECO:0000256" key="5">
    <source>
        <dbReference type="ARBA" id="ARBA00022801"/>
    </source>
</evidence>
<evidence type="ECO:0000256" key="15">
    <source>
        <dbReference type="RuleBase" id="RU363016"/>
    </source>
</evidence>
<gene>
    <name evidence="18" type="primary">recG</name>
    <name evidence="18" type="ORF">ACFSW4_05130</name>
</gene>
<dbReference type="InterPro" id="IPR033454">
    <property type="entry name" value="RecG_wedge"/>
</dbReference>
<comment type="similarity">
    <text evidence="1 15">Belongs to the helicase family. RecG subfamily.</text>
</comment>
<feature type="domain" description="Helicase ATP-binding" evidence="16">
    <location>
        <begin position="268"/>
        <end position="428"/>
    </location>
</feature>
<dbReference type="NCBIfam" id="NF008165">
    <property type="entry name" value="PRK10917.1-3"/>
    <property type="match status" value="1"/>
</dbReference>
<evidence type="ECO:0000256" key="9">
    <source>
        <dbReference type="ARBA" id="ARBA00023172"/>
    </source>
</evidence>
<accession>A0ABW5Q8E0</accession>
<keyword evidence="11" id="KW-0413">Isomerase</keyword>
<dbReference type="GO" id="GO:0003678">
    <property type="term" value="F:DNA helicase activity"/>
    <property type="evidence" value="ECO:0007669"/>
    <property type="project" value="UniProtKB-EC"/>
</dbReference>
<dbReference type="PANTHER" id="PTHR47964">
    <property type="entry name" value="ATP-DEPENDENT DNA HELICASE HOMOLOG RECG, CHLOROPLASTIC"/>
    <property type="match status" value="1"/>
</dbReference>
<dbReference type="PANTHER" id="PTHR47964:SF1">
    <property type="entry name" value="ATP-DEPENDENT DNA HELICASE HOMOLOG RECG, CHLOROPLASTIC"/>
    <property type="match status" value="1"/>
</dbReference>
<evidence type="ECO:0000256" key="6">
    <source>
        <dbReference type="ARBA" id="ARBA00022806"/>
    </source>
</evidence>
<dbReference type="NCBIfam" id="NF008168">
    <property type="entry name" value="PRK10917.2-2"/>
    <property type="match status" value="1"/>
</dbReference>
<dbReference type="NCBIfam" id="TIGR00643">
    <property type="entry name" value="recG"/>
    <property type="match status" value="1"/>
</dbReference>
<dbReference type="InterPro" id="IPR012340">
    <property type="entry name" value="NA-bd_OB-fold"/>
</dbReference>
<organism evidence="18 19">
    <name type="scientific">Piscibacillus salipiscarius</name>
    <dbReference type="NCBI Taxonomy" id="299480"/>
    <lineage>
        <taxon>Bacteria</taxon>
        <taxon>Bacillati</taxon>
        <taxon>Bacillota</taxon>
        <taxon>Bacilli</taxon>
        <taxon>Bacillales</taxon>
        <taxon>Bacillaceae</taxon>
        <taxon>Piscibacillus</taxon>
    </lineage>
</organism>
<keyword evidence="4 15" id="KW-0227">DNA damage</keyword>
<dbReference type="EMBL" id="JBHUMZ010000016">
    <property type="protein sequence ID" value="MFD2638237.1"/>
    <property type="molecule type" value="Genomic_DNA"/>
</dbReference>
<dbReference type="InterPro" id="IPR045562">
    <property type="entry name" value="RecG_dom3_C"/>
</dbReference>
<dbReference type="Proteomes" id="UP001597452">
    <property type="component" value="Unassembled WGS sequence"/>
</dbReference>
<dbReference type="GO" id="GO:0016787">
    <property type="term" value="F:hydrolase activity"/>
    <property type="evidence" value="ECO:0007669"/>
    <property type="project" value="UniProtKB-KW"/>
</dbReference>
<dbReference type="SMART" id="SM00487">
    <property type="entry name" value="DEXDc"/>
    <property type="match status" value="1"/>
</dbReference>
<evidence type="ECO:0000259" key="16">
    <source>
        <dbReference type="PROSITE" id="PS51192"/>
    </source>
</evidence>
<reference evidence="19" key="1">
    <citation type="journal article" date="2019" name="Int. J. Syst. Evol. Microbiol.">
        <title>The Global Catalogue of Microorganisms (GCM) 10K type strain sequencing project: providing services to taxonomists for standard genome sequencing and annotation.</title>
        <authorList>
            <consortium name="The Broad Institute Genomics Platform"/>
            <consortium name="The Broad Institute Genome Sequencing Center for Infectious Disease"/>
            <person name="Wu L."/>
            <person name="Ma J."/>
        </authorList>
    </citation>
    <scope>NUCLEOTIDE SEQUENCE [LARGE SCALE GENOMIC DNA]</scope>
    <source>
        <strain evidence="19">TISTR 1571</strain>
    </source>
</reference>
<dbReference type="SUPFAM" id="SSF52540">
    <property type="entry name" value="P-loop containing nucleoside triphosphate hydrolases"/>
    <property type="match status" value="2"/>
</dbReference>
<dbReference type="CDD" id="cd17992">
    <property type="entry name" value="DEXHc_RecG"/>
    <property type="match status" value="1"/>
</dbReference>
<comment type="function">
    <text evidence="15">Plays a critical role in recombination and DNA repair. Helps process Holliday junction intermediates to mature products by catalyzing branch migration. Has replication fork regression activity, unwinds stalled or blocked replication forks to make a HJ that can be resolved. Has a DNA unwinding activity characteristic of a DNA helicase with 3'-5' polarity.</text>
</comment>
<dbReference type="Gene3D" id="2.40.50.140">
    <property type="entry name" value="Nucleic acid-binding proteins"/>
    <property type="match status" value="1"/>
</dbReference>
<dbReference type="Pfam" id="PF00271">
    <property type="entry name" value="Helicase_C"/>
    <property type="match status" value="1"/>
</dbReference>
<evidence type="ECO:0000313" key="19">
    <source>
        <dbReference type="Proteomes" id="UP001597452"/>
    </source>
</evidence>
<dbReference type="CDD" id="cd18811">
    <property type="entry name" value="SF2_C_RecG"/>
    <property type="match status" value="1"/>
</dbReference>
<keyword evidence="6 15" id="KW-0347">Helicase</keyword>
<evidence type="ECO:0000256" key="12">
    <source>
        <dbReference type="ARBA" id="ARBA00034617"/>
    </source>
</evidence>
<comment type="caution">
    <text evidence="18">The sequence shown here is derived from an EMBL/GenBank/DDBJ whole genome shotgun (WGS) entry which is preliminary data.</text>
</comment>
<dbReference type="InterPro" id="IPR027417">
    <property type="entry name" value="P-loop_NTPase"/>
</dbReference>
<keyword evidence="8" id="KW-0238">DNA-binding</keyword>
<keyword evidence="5 15" id="KW-0378">Hydrolase</keyword>
<dbReference type="Gene3D" id="3.40.50.300">
    <property type="entry name" value="P-loop containing nucleotide triphosphate hydrolases"/>
    <property type="match status" value="2"/>
</dbReference>
<dbReference type="Pfam" id="PF17191">
    <property type="entry name" value="RecG_wedge"/>
    <property type="match status" value="1"/>
</dbReference>
<dbReference type="RefSeq" id="WP_377327884.1">
    <property type="nucleotide sequence ID" value="NZ_JBHUMZ010000016.1"/>
</dbReference>
<dbReference type="Pfam" id="PF19833">
    <property type="entry name" value="RecG_dom3_C"/>
    <property type="match status" value="1"/>
</dbReference>
<evidence type="ECO:0000256" key="8">
    <source>
        <dbReference type="ARBA" id="ARBA00023125"/>
    </source>
</evidence>
<evidence type="ECO:0000256" key="11">
    <source>
        <dbReference type="ARBA" id="ARBA00023235"/>
    </source>
</evidence>
<evidence type="ECO:0000256" key="2">
    <source>
        <dbReference type="ARBA" id="ARBA00017846"/>
    </source>
</evidence>
<dbReference type="SMART" id="SM00490">
    <property type="entry name" value="HELICc"/>
    <property type="match status" value="1"/>
</dbReference>